<feature type="region of interest" description="Disordered" evidence="1">
    <location>
        <begin position="69"/>
        <end position="91"/>
    </location>
</feature>
<dbReference type="EMBL" id="WEGI01000002">
    <property type="protein sequence ID" value="MQY25645.1"/>
    <property type="molecule type" value="Genomic_DNA"/>
</dbReference>
<accession>A0A7K0DIL0</accession>
<evidence type="ECO:0000313" key="2">
    <source>
        <dbReference type="EMBL" id="MQY25645.1"/>
    </source>
</evidence>
<gene>
    <name evidence="2" type="ORF">NRB56_12020</name>
</gene>
<dbReference type="Proteomes" id="UP000431401">
    <property type="component" value="Unassembled WGS sequence"/>
</dbReference>
<proteinExistence type="predicted"/>
<feature type="compositionally biased region" description="Low complexity" evidence="1">
    <location>
        <begin position="1"/>
        <end position="17"/>
    </location>
</feature>
<keyword evidence="3" id="KW-1185">Reference proteome</keyword>
<sequence length="91" mass="9492">MTPGLPSSGSSASLPRLRQSRPGAGLDSTDGKEPNGSVRSALLSASTAEAGQNYLRRMVRWTERIFAPAGRGPFGIGGPPRVARADSRLSI</sequence>
<comment type="caution">
    <text evidence="2">The sequence shown here is derived from an EMBL/GenBank/DDBJ whole genome shotgun (WGS) entry which is preliminary data.</text>
</comment>
<protein>
    <submittedName>
        <fullName evidence="2">Uncharacterized protein</fullName>
    </submittedName>
</protein>
<organism evidence="2 3">
    <name type="scientific">Nocardia aurantia</name>
    <dbReference type="NCBI Taxonomy" id="2585199"/>
    <lineage>
        <taxon>Bacteria</taxon>
        <taxon>Bacillati</taxon>
        <taxon>Actinomycetota</taxon>
        <taxon>Actinomycetes</taxon>
        <taxon>Mycobacteriales</taxon>
        <taxon>Nocardiaceae</taxon>
        <taxon>Nocardia</taxon>
    </lineage>
</organism>
<dbReference type="AlphaFoldDB" id="A0A7K0DIL0"/>
<feature type="region of interest" description="Disordered" evidence="1">
    <location>
        <begin position="1"/>
        <end position="38"/>
    </location>
</feature>
<evidence type="ECO:0000313" key="3">
    <source>
        <dbReference type="Proteomes" id="UP000431401"/>
    </source>
</evidence>
<reference evidence="2 3" key="1">
    <citation type="submission" date="2019-10" db="EMBL/GenBank/DDBJ databases">
        <title>Nocardia macrotermitis sp. nov. and Nocardia aurantia sp. nov., isolated from the gut of fungus growing-termite Macrotermes natalensis.</title>
        <authorList>
            <person name="Benndorf R."/>
            <person name="Schwitalla J."/>
            <person name="Martin K."/>
            <person name="De Beer W."/>
            <person name="Kaster A.-K."/>
            <person name="Vollmers J."/>
            <person name="Poulsen M."/>
            <person name="Beemelmanns C."/>
        </authorList>
    </citation>
    <scope>NUCLEOTIDE SEQUENCE [LARGE SCALE GENOMIC DNA]</scope>
    <source>
        <strain evidence="2 3">RB56</strain>
    </source>
</reference>
<name>A0A7K0DIL0_9NOCA</name>
<evidence type="ECO:0000256" key="1">
    <source>
        <dbReference type="SAM" id="MobiDB-lite"/>
    </source>
</evidence>